<dbReference type="Proteomes" id="UP000232638">
    <property type="component" value="Chromosome"/>
</dbReference>
<evidence type="ECO:0008006" key="3">
    <source>
        <dbReference type="Google" id="ProtNLM"/>
    </source>
</evidence>
<dbReference type="InterPro" id="IPR006522">
    <property type="entry name" value="Phage_virion_morphogenesis"/>
</dbReference>
<proteinExistence type="predicted"/>
<dbReference type="EMBL" id="CP020370">
    <property type="protein sequence ID" value="AUB81445.1"/>
    <property type="molecule type" value="Genomic_DNA"/>
</dbReference>
<organism evidence="1 2">
    <name type="scientific">Candidatus Thiodictyon syntrophicum</name>
    <dbReference type="NCBI Taxonomy" id="1166950"/>
    <lineage>
        <taxon>Bacteria</taxon>
        <taxon>Pseudomonadati</taxon>
        <taxon>Pseudomonadota</taxon>
        <taxon>Gammaproteobacteria</taxon>
        <taxon>Chromatiales</taxon>
        <taxon>Chromatiaceae</taxon>
        <taxon>Thiodictyon</taxon>
    </lineage>
</organism>
<keyword evidence="2" id="KW-1185">Reference proteome</keyword>
<dbReference type="OrthoDB" id="2081253at2"/>
<evidence type="ECO:0000313" key="2">
    <source>
        <dbReference type="Proteomes" id="UP000232638"/>
    </source>
</evidence>
<dbReference type="AlphaFoldDB" id="A0A2K8U7B6"/>
<sequence>MAGTNITIRVDDAAVRAALGALIAKVGKPAAALRDIGEYLLLATDQRFRAQRAPDGTPWAPNSDVTLLRALGRGGLSRRRTASGGRTLTASGARRLAVKMILRQKGFLQDTLRYDLTAGGTGLQFGTDRKYGAMQQFGGTRSQWPHLWGDIPARPFLGVTGEDSSEILALLRRHLVQAL</sequence>
<dbReference type="KEGG" id="tsy:THSYN_11100"/>
<evidence type="ECO:0000313" key="1">
    <source>
        <dbReference type="EMBL" id="AUB81445.1"/>
    </source>
</evidence>
<protein>
    <recommendedName>
        <fullName evidence="3">Phage virion morphogenesis protein</fullName>
    </recommendedName>
</protein>
<gene>
    <name evidence="1" type="ORF">THSYN_11100</name>
</gene>
<name>A0A2K8U7B6_9GAMM</name>
<accession>A0A2K8U7B6</accession>
<dbReference type="Pfam" id="PF05069">
    <property type="entry name" value="Phage_tail_S"/>
    <property type="match status" value="1"/>
</dbReference>
<dbReference type="RefSeq" id="WP_100919217.1">
    <property type="nucleotide sequence ID" value="NZ_CP020370.1"/>
</dbReference>
<reference evidence="1 2" key="1">
    <citation type="submission" date="2017-03" db="EMBL/GenBank/DDBJ databases">
        <title>Complete genome sequence of Candidatus 'Thiodictyon syntrophicum' sp. nov. strain Cad16T, a photolithoautotroph purple sulfur bacterium isolated from an alpine meromictic lake.</title>
        <authorList>
            <person name="Luedin S.M."/>
            <person name="Pothier J.F."/>
            <person name="Danza F."/>
            <person name="Storelli N."/>
            <person name="Wittwer M."/>
            <person name="Tonolla M."/>
        </authorList>
    </citation>
    <scope>NUCLEOTIDE SEQUENCE [LARGE SCALE GENOMIC DNA]</scope>
    <source>
        <strain evidence="1 2">Cad16T</strain>
    </source>
</reference>